<keyword evidence="4 7" id="KW-0812">Transmembrane</keyword>
<dbReference type="Proteomes" id="UP000664779">
    <property type="component" value="Unassembled WGS sequence"/>
</dbReference>
<organism evidence="9 10">
    <name type="scientific">Roseibium limicola</name>
    <dbReference type="NCBI Taxonomy" id="2816037"/>
    <lineage>
        <taxon>Bacteria</taxon>
        <taxon>Pseudomonadati</taxon>
        <taxon>Pseudomonadota</taxon>
        <taxon>Alphaproteobacteria</taxon>
        <taxon>Hyphomicrobiales</taxon>
        <taxon>Stappiaceae</taxon>
        <taxon>Roseibium</taxon>
    </lineage>
</organism>
<dbReference type="PANTHER" id="PTHR33362">
    <property type="entry name" value="SIALIC ACID TRAP TRANSPORTER PERMEASE PROTEIN SIAT-RELATED"/>
    <property type="match status" value="1"/>
</dbReference>
<evidence type="ECO:0000256" key="2">
    <source>
        <dbReference type="ARBA" id="ARBA00022475"/>
    </source>
</evidence>
<comment type="subunit">
    <text evidence="7">The complex comprises the extracytoplasmic solute receptor protein and the two transmembrane proteins.</text>
</comment>
<evidence type="ECO:0000256" key="6">
    <source>
        <dbReference type="ARBA" id="ARBA00023136"/>
    </source>
</evidence>
<reference evidence="9" key="1">
    <citation type="submission" date="2021-03" db="EMBL/GenBank/DDBJ databases">
        <title>Roseibium sp. CAU 1637 isolated from Incheon.</title>
        <authorList>
            <person name="Kim W."/>
        </authorList>
    </citation>
    <scope>NUCLEOTIDE SEQUENCE</scope>
    <source>
        <strain evidence="9">CAU 1637</strain>
    </source>
</reference>
<dbReference type="NCBIfam" id="TIGR00786">
    <property type="entry name" value="dctM"/>
    <property type="match status" value="1"/>
</dbReference>
<dbReference type="InterPro" id="IPR010656">
    <property type="entry name" value="DctM"/>
</dbReference>
<feature type="transmembrane region" description="Helical" evidence="7">
    <location>
        <begin position="225"/>
        <end position="246"/>
    </location>
</feature>
<evidence type="ECO:0000259" key="8">
    <source>
        <dbReference type="Pfam" id="PF06808"/>
    </source>
</evidence>
<evidence type="ECO:0000313" key="9">
    <source>
        <dbReference type="EMBL" id="MBO0344260.1"/>
    </source>
</evidence>
<dbReference type="PIRSF" id="PIRSF006066">
    <property type="entry name" value="HI0050"/>
    <property type="match status" value="1"/>
</dbReference>
<dbReference type="InterPro" id="IPR004681">
    <property type="entry name" value="TRAP_DctM"/>
</dbReference>
<comment type="subcellular location">
    <subcellularLocation>
        <location evidence="1 7">Cell inner membrane</location>
        <topology evidence="1 7">Multi-pass membrane protein</topology>
    </subcellularLocation>
</comment>
<proteinExistence type="inferred from homology"/>
<feature type="transmembrane region" description="Helical" evidence="7">
    <location>
        <begin position="175"/>
        <end position="197"/>
    </location>
</feature>
<evidence type="ECO:0000256" key="5">
    <source>
        <dbReference type="ARBA" id="ARBA00022989"/>
    </source>
</evidence>
<dbReference type="AlphaFoldDB" id="A0A939EKD1"/>
<evidence type="ECO:0000256" key="7">
    <source>
        <dbReference type="RuleBase" id="RU369079"/>
    </source>
</evidence>
<feature type="domain" description="TRAP C4-dicarboxylate transport system permease DctM subunit" evidence="8">
    <location>
        <begin position="12"/>
        <end position="427"/>
    </location>
</feature>
<name>A0A939EKD1_9HYPH</name>
<keyword evidence="5 7" id="KW-1133">Transmembrane helix</keyword>
<keyword evidence="2" id="KW-1003">Cell membrane</keyword>
<feature type="transmembrane region" description="Helical" evidence="7">
    <location>
        <begin position="252"/>
        <end position="270"/>
    </location>
</feature>
<comment type="similarity">
    <text evidence="7">Belongs to the TRAP transporter large permease family.</text>
</comment>
<keyword evidence="6 7" id="KW-0472">Membrane</keyword>
<feature type="transmembrane region" description="Helical" evidence="7">
    <location>
        <begin position="100"/>
        <end position="124"/>
    </location>
</feature>
<dbReference type="EMBL" id="JAFLNF010000001">
    <property type="protein sequence ID" value="MBO0344260.1"/>
    <property type="molecule type" value="Genomic_DNA"/>
</dbReference>
<feature type="transmembrane region" description="Helical" evidence="7">
    <location>
        <begin position="282"/>
        <end position="304"/>
    </location>
</feature>
<accession>A0A939EKD1</accession>
<evidence type="ECO:0000256" key="3">
    <source>
        <dbReference type="ARBA" id="ARBA00022519"/>
    </source>
</evidence>
<evidence type="ECO:0000256" key="4">
    <source>
        <dbReference type="ARBA" id="ARBA00022692"/>
    </source>
</evidence>
<evidence type="ECO:0000256" key="1">
    <source>
        <dbReference type="ARBA" id="ARBA00004429"/>
    </source>
</evidence>
<evidence type="ECO:0000313" key="10">
    <source>
        <dbReference type="Proteomes" id="UP000664779"/>
    </source>
</evidence>
<comment type="function">
    <text evidence="7">Part of the tripartite ATP-independent periplasmic (TRAP) transport system.</text>
</comment>
<keyword evidence="10" id="KW-1185">Reference proteome</keyword>
<feature type="transmembrane region" description="Helical" evidence="7">
    <location>
        <begin position="12"/>
        <end position="41"/>
    </location>
</feature>
<feature type="transmembrane region" description="Helical" evidence="7">
    <location>
        <begin position="324"/>
        <end position="354"/>
    </location>
</feature>
<gene>
    <name evidence="9" type="ORF">J0X15_03410</name>
</gene>
<dbReference type="GO" id="GO:0005886">
    <property type="term" value="C:plasma membrane"/>
    <property type="evidence" value="ECO:0007669"/>
    <property type="project" value="UniProtKB-SubCell"/>
</dbReference>
<keyword evidence="7" id="KW-0813">Transport</keyword>
<comment type="caution">
    <text evidence="9">The sequence shown here is derived from an EMBL/GenBank/DDBJ whole genome shotgun (WGS) entry which is preliminary data.</text>
</comment>
<feature type="transmembrane region" description="Helical" evidence="7">
    <location>
        <begin position="145"/>
        <end position="169"/>
    </location>
</feature>
<sequence>MMEWWAILSGSLILLLAAFLSGVPMFIGFLVINIATVLTIVGPRGFILVSNSIFDSVNIGALSAIPLFILMGEILTRSGSVENLFRAMDGLIGKVRGRQYVLTILVSVIFGALSGAAMAVAAMLGRSLFPTMMARNYDLKLSIGAIMAGASLAPIIPPSVLIVIVATLADVSIGKLLISGVGPGLVAAVLFLGYIGFRVMRNPALSPDADIAEDAKGWGGKLRSVILMLPFSIIVFSVMGLILLGIATPSEAAATGVLGSIVVSMVYRSFSIKMLLEALENAVFITAMIMAIVFSSNLFGQLLAFTGATRHLVELGEVFAGQPYMVLAVLLGIVFIMCMFIDQIALMLILVPIYQPLVQSTGFDPIWFWLLVLLNLTVGGMTPPFGYTMFAFKATAPQVSLSDVYKASWPFVGLFILLMVLVAIFPPIATWLPSLMNG</sequence>
<keyword evidence="3 7" id="KW-0997">Cell inner membrane</keyword>
<feature type="transmembrane region" description="Helical" evidence="7">
    <location>
        <begin position="407"/>
        <end position="432"/>
    </location>
</feature>
<protein>
    <recommendedName>
        <fullName evidence="7">TRAP transporter large permease protein</fullName>
    </recommendedName>
</protein>
<dbReference type="Pfam" id="PF06808">
    <property type="entry name" value="DctM"/>
    <property type="match status" value="1"/>
</dbReference>
<feature type="transmembrane region" description="Helical" evidence="7">
    <location>
        <begin position="53"/>
        <end position="75"/>
    </location>
</feature>
<dbReference type="GO" id="GO:0022857">
    <property type="term" value="F:transmembrane transporter activity"/>
    <property type="evidence" value="ECO:0007669"/>
    <property type="project" value="UniProtKB-UniRule"/>
</dbReference>
<feature type="transmembrane region" description="Helical" evidence="7">
    <location>
        <begin position="366"/>
        <end position="387"/>
    </location>
</feature>